<gene>
    <name evidence="2" type="ORF">K7432_006817</name>
</gene>
<accession>A0ABR2WUN4</accession>
<evidence type="ECO:0000313" key="2">
    <source>
        <dbReference type="EMBL" id="KAK9765116.1"/>
    </source>
</evidence>
<keyword evidence="3" id="KW-1185">Reference proteome</keyword>
<proteinExistence type="predicted"/>
<evidence type="ECO:0000256" key="1">
    <source>
        <dbReference type="SAM" id="MobiDB-lite"/>
    </source>
</evidence>
<name>A0ABR2WUN4_9FUNG</name>
<reference evidence="2 3" key="1">
    <citation type="submission" date="2023-04" db="EMBL/GenBank/DDBJ databases">
        <title>Genome of Basidiobolus ranarum AG-B5.</title>
        <authorList>
            <person name="Stajich J.E."/>
            <person name="Carter-House D."/>
            <person name="Gryganskyi A."/>
        </authorList>
    </citation>
    <scope>NUCLEOTIDE SEQUENCE [LARGE SCALE GENOMIC DNA]</scope>
    <source>
        <strain evidence="2 3">AG-B5</strain>
    </source>
</reference>
<evidence type="ECO:0000313" key="3">
    <source>
        <dbReference type="Proteomes" id="UP001479436"/>
    </source>
</evidence>
<organism evidence="2 3">
    <name type="scientific">Basidiobolus ranarum</name>
    <dbReference type="NCBI Taxonomy" id="34480"/>
    <lineage>
        <taxon>Eukaryota</taxon>
        <taxon>Fungi</taxon>
        <taxon>Fungi incertae sedis</taxon>
        <taxon>Zoopagomycota</taxon>
        <taxon>Entomophthoromycotina</taxon>
        <taxon>Basidiobolomycetes</taxon>
        <taxon>Basidiobolales</taxon>
        <taxon>Basidiobolaceae</taxon>
        <taxon>Basidiobolus</taxon>
    </lineage>
</organism>
<dbReference type="EMBL" id="JASJQH010000314">
    <property type="protein sequence ID" value="KAK9765116.1"/>
    <property type="molecule type" value="Genomic_DNA"/>
</dbReference>
<dbReference type="Proteomes" id="UP001479436">
    <property type="component" value="Unassembled WGS sequence"/>
</dbReference>
<feature type="region of interest" description="Disordered" evidence="1">
    <location>
        <begin position="16"/>
        <end position="39"/>
    </location>
</feature>
<comment type="caution">
    <text evidence="2">The sequence shown here is derived from an EMBL/GenBank/DDBJ whole genome shotgun (WGS) entry which is preliminary data.</text>
</comment>
<sequence length="89" mass="9673">MAPFAFELFPLEYQSSEPTNTANSSMPQSSIRPSTTKLATSGGIQLGGVPMVRENHTCVIKKSTPEHLYSLLMANTYVPPITETSIPQC</sequence>
<protein>
    <submittedName>
        <fullName evidence="2">Uncharacterized protein</fullName>
    </submittedName>
</protein>